<evidence type="ECO:0000313" key="3">
    <source>
        <dbReference type="Proteomes" id="UP000515159"/>
    </source>
</evidence>
<keyword evidence="1" id="KW-0812">Transmembrane</keyword>
<evidence type="ECO:0000259" key="2">
    <source>
        <dbReference type="PROSITE" id="PS50835"/>
    </source>
</evidence>
<feature type="domain" description="Ig-like" evidence="2">
    <location>
        <begin position="59"/>
        <end position="138"/>
    </location>
</feature>
<keyword evidence="1" id="KW-0472">Membrane</keyword>
<dbReference type="PANTHER" id="PTHR37996">
    <property type="entry name" value="B- AND T-LYMPHOCYTE ATTENUATOR"/>
    <property type="match status" value="1"/>
</dbReference>
<dbReference type="InterPro" id="IPR039257">
    <property type="entry name" value="BTLA"/>
</dbReference>
<keyword evidence="1" id="KW-1133">Transmembrane helix</keyword>
<dbReference type="OrthoDB" id="9947981at2759"/>
<organism evidence="3 4">
    <name type="scientific">Geotrypetes seraphini</name>
    <name type="common">Gaboon caecilian</name>
    <name type="synonym">Caecilia seraphini</name>
    <dbReference type="NCBI Taxonomy" id="260995"/>
    <lineage>
        <taxon>Eukaryota</taxon>
        <taxon>Metazoa</taxon>
        <taxon>Chordata</taxon>
        <taxon>Craniata</taxon>
        <taxon>Vertebrata</taxon>
        <taxon>Euteleostomi</taxon>
        <taxon>Amphibia</taxon>
        <taxon>Gymnophiona</taxon>
        <taxon>Geotrypetes</taxon>
    </lineage>
</organism>
<proteinExistence type="predicted"/>
<evidence type="ECO:0000256" key="1">
    <source>
        <dbReference type="SAM" id="Phobius"/>
    </source>
</evidence>
<feature type="transmembrane region" description="Helical" evidence="1">
    <location>
        <begin position="173"/>
        <end position="195"/>
    </location>
</feature>
<dbReference type="RefSeq" id="XP_033779062.1">
    <property type="nucleotide sequence ID" value="XM_033923171.1"/>
</dbReference>
<dbReference type="Gene3D" id="2.60.40.10">
    <property type="entry name" value="Immunoglobulins"/>
    <property type="match status" value="1"/>
</dbReference>
<evidence type="ECO:0000313" key="4">
    <source>
        <dbReference type="RefSeq" id="XP_033779062.1"/>
    </source>
</evidence>
<reference evidence="4" key="1">
    <citation type="submission" date="2025-08" db="UniProtKB">
        <authorList>
            <consortium name="RefSeq"/>
        </authorList>
    </citation>
    <scope>IDENTIFICATION</scope>
</reference>
<dbReference type="SMART" id="SM00409">
    <property type="entry name" value="IG"/>
    <property type="match status" value="1"/>
</dbReference>
<dbReference type="GeneID" id="117349580"/>
<dbReference type="GO" id="GO:0005886">
    <property type="term" value="C:plasma membrane"/>
    <property type="evidence" value="ECO:0007669"/>
    <property type="project" value="InterPro"/>
</dbReference>
<dbReference type="InterPro" id="IPR003599">
    <property type="entry name" value="Ig_sub"/>
</dbReference>
<dbReference type="InParanoid" id="A0A6P8NRZ3"/>
<keyword evidence="3" id="KW-1185">Reference proteome</keyword>
<name>A0A6P8NRZ3_GEOSA</name>
<dbReference type="GO" id="GO:0038023">
    <property type="term" value="F:signaling receptor activity"/>
    <property type="evidence" value="ECO:0007669"/>
    <property type="project" value="InterPro"/>
</dbReference>
<accession>A0A6P8NRZ3</accession>
<dbReference type="AlphaFoldDB" id="A0A6P8NRZ3"/>
<dbReference type="PROSITE" id="PS50835">
    <property type="entry name" value="IG_LIKE"/>
    <property type="match status" value="1"/>
</dbReference>
<dbReference type="SUPFAM" id="SSF48726">
    <property type="entry name" value="Immunoglobulin"/>
    <property type="match status" value="1"/>
</dbReference>
<dbReference type="Proteomes" id="UP000515159">
    <property type="component" value="Chromosome 16"/>
</dbReference>
<dbReference type="InterPro" id="IPR036179">
    <property type="entry name" value="Ig-like_dom_sf"/>
</dbReference>
<protein>
    <submittedName>
        <fullName evidence="4">Uncharacterized protein LOC117349580</fullName>
    </submittedName>
</protein>
<dbReference type="InterPro" id="IPR007110">
    <property type="entry name" value="Ig-like_dom"/>
</dbReference>
<dbReference type="InterPro" id="IPR013783">
    <property type="entry name" value="Ig-like_fold"/>
</dbReference>
<dbReference type="PANTHER" id="PTHR37996:SF1">
    <property type="entry name" value="B- AND T-LYMPHOCYTE ATTENUATOR"/>
    <property type="match status" value="1"/>
</dbReference>
<dbReference type="KEGG" id="gsh:117349580"/>
<gene>
    <name evidence="4" type="primary">LOC117349580</name>
</gene>
<sequence>MGAWLSGSRMPGPGRNEVVPLPLRLALFISAVHLYDSTKSFCELKIINRKSNLSVPLRSTLLLNCTIELCPDSANLTVTWGRMQLGQLMPINVSQIEGYDRKKEDKLMVVPLIIHKLMPEDEGQYLCKVEQRELTSVGHIISVHLKNASETNTSQAGIDNPQLGPETQPSNPLYIVAGVVGVGLLLLLLLGSSLWKFCLKDFLRARNSARLKILQSEIHYQEVKKEEEVTYTTVTISERPADALVRSSDTQGSSEYAILRFEPPPSLSVSRTTTVNSSHYFSV</sequence>
<dbReference type="GO" id="GO:0002768">
    <property type="term" value="P:immune response-regulating cell surface receptor signaling pathway"/>
    <property type="evidence" value="ECO:0007669"/>
    <property type="project" value="InterPro"/>
</dbReference>